<dbReference type="OrthoDB" id="444631at2759"/>
<dbReference type="STRING" id="1890683.A0A427YT48"/>
<comment type="similarity">
    <text evidence="5">Belongs to the SAT4 family.</text>
</comment>
<feature type="transmembrane region" description="Helical" evidence="6">
    <location>
        <begin position="45"/>
        <end position="66"/>
    </location>
</feature>
<dbReference type="Pfam" id="PF20684">
    <property type="entry name" value="Fung_rhodopsin"/>
    <property type="match status" value="1"/>
</dbReference>
<evidence type="ECO:0000256" key="3">
    <source>
        <dbReference type="ARBA" id="ARBA00022989"/>
    </source>
</evidence>
<protein>
    <recommendedName>
        <fullName evidence="7">Rhodopsin domain-containing protein</fullName>
    </recommendedName>
</protein>
<accession>A0A427YT48</accession>
<dbReference type="EMBL" id="RSCD01000002">
    <property type="protein sequence ID" value="RSH94328.1"/>
    <property type="molecule type" value="Genomic_DNA"/>
</dbReference>
<comment type="subcellular location">
    <subcellularLocation>
        <location evidence="1">Membrane</location>
        <topology evidence="1">Multi-pass membrane protein</topology>
    </subcellularLocation>
</comment>
<comment type="caution">
    <text evidence="8">The sequence shown here is derived from an EMBL/GenBank/DDBJ whole genome shotgun (WGS) entry which is preliminary data.</text>
</comment>
<keyword evidence="4 6" id="KW-0472">Membrane</keyword>
<organism evidence="8 9">
    <name type="scientific">Saitozyma podzolica</name>
    <dbReference type="NCBI Taxonomy" id="1890683"/>
    <lineage>
        <taxon>Eukaryota</taxon>
        <taxon>Fungi</taxon>
        <taxon>Dikarya</taxon>
        <taxon>Basidiomycota</taxon>
        <taxon>Agaricomycotina</taxon>
        <taxon>Tremellomycetes</taxon>
        <taxon>Tremellales</taxon>
        <taxon>Trimorphomycetaceae</taxon>
        <taxon>Saitozyma</taxon>
    </lineage>
</organism>
<evidence type="ECO:0000259" key="7">
    <source>
        <dbReference type="Pfam" id="PF20684"/>
    </source>
</evidence>
<keyword evidence="2 6" id="KW-0812">Transmembrane</keyword>
<name>A0A427YT48_9TREE</name>
<feature type="transmembrane region" description="Helical" evidence="6">
    <location>
        <begin position="178"/>
        <end position="202"/>
    </location>
</feature>
<feature type="transmembrane region" description="Helical" evidence="6">
    <location>
        <begin position="12"/>
        <end position="33"/>
    </location>
</feature>
<dbReference type="PANTHER" id="PTHR33048">
    <property type="entry name" value="PTH11-LIKE INTEGRAL MEMBRANE PROTEIN (AFU_ORTHOLOGUE AFUA_5G11245)"/>
    <property type="match status" value="1"/>
</dbReference>
<evidence type="ECO:0000313" key="9">
    <source>
        <dbReference type="Proteomes" id="UP000279259"/>
    </source>
</evidence>
<keyword evidence="3 6" id="KW-1133">Transmembrane helix</keyword>
<dbReference type="InterPro" id="IPR052337">
    <property type="entry name" value="SAT4-like"/>
</dbReference>
<dbReference type="AlphaFoldDB" id="A0A427YT48"/>
<feature type="domain" description="Rhodopsin" evidence="7">
    <location>
        <begin position="29"/>
        <end position="233"/>
    </location>
</feature>
<evidence type="ECO:0000256" key="4">
    <source>
        <dbReference type="ARBA" id="ARBA00023136"/>
    </source>
</evidence>
<dbReference type="InterPro" id="IPR049326">
    <property type="entry name" value="Rhodopsin_dom_fungi"/>
</dbReference>
<dbReference type="Proteomes" id="UP000279259">
    <property type="component" value="Unassembled WGS sequence"/>
</dbReference>
<dbReference type="PANTHER" id="PTHR33048:SF64">
    <property type="entry name" value="INTEGRAL MEMBRANE PROTEIN"/>
    <property type="match status" value="1"/>
</dbReference>
<keyword evidence="9" id="KW-1185">Reference proteome</keyword>
<feature type="transmembrane region" description="Helical" evidence="6">
    <location>
        <begin position="136"/>
        <end position="158"/>
    </location>
</feature>
<gene>
    <name evidence="8" type="ORF">EHS25_004131</name>
</gene>
<evidence type="ECO:0000313" key="8">
    <source>
        <dbReference type="EMBL" id="RSH94328.1"/>
    </source>
</evidence>
<dbReference type="GO" id="GO:0016020">
    <property type="term" value="C:membrane"/>
    <property type="evidence" value="ECO:0007669"/>
    <property type="project" value="UniProtKB-SubCell"/>
</dbReference>
<sequence>MSVPMNGRSSAVFTVTLVLIVCATVFVILRLISKWGITRKATGDDWAIVVAWVLAVGLSASIMVAARFGLGLPDSPRAARRRGHADTEEIHADWVEPLEKATYTFTVLYNPALMATKTAILIMYHRMATAHPFLRYASLFVLAIVNIAGVVLTFLNIFQCSPVSAAYSEVPGECIDIIAMYLSAAPINVLTDMAILVLPLPILTSLRIEFRQKAILVATFIVGGFITVVDVLVVDVVGGRGLGGDHVLLRAGSEAARRSPGAVDFWTRGHAAAEHTIAPASLVVQQGDQVGPPTRHFTQL</sequence>
<proteinExistence type="inferred from homology"/>
<evidence type="ECO:0000256" key="1">
    <source>
        <dbReference type="ARBA" id="ARBA00004141"/>
    </source>
</evidence>
<feature type="transmembrane region" description="Helical" evidence="6">
    <location>
        <begin position="103"/>
        <end position="124"/>
    </location>
</feature>
<feature type="transmembrane region" description="Helical" evidence="6">
    <location>
        <begin position="214"/>
        <end position="234"/>
    </location>
</feature>
<evidence type="ECO:0000256" key="6">
    <source>
        <dbReference type="SAM" id="Phobius"/>
    </source>
</evidence>
<evidence type="ECO:0000256" key="2">
    <source>
        <dbReference type="ARBA" id="ARBA00022692"/>
    </source>
</evidence>
<evidence type="ECO:0000256" key="5">
    <source>
        <dbReference type="ARBA" id="ARBA00038359"/>
    </source>
</evidence>
<reference evidence="8 9" key="1">
    <citation type="submission" date="2018-11" db="EMBL/GenBank/DDBJ databases">
        <title>Genome sequence of Saitozyma podzolica DSM 27192.</title>
        <authorList>
            <person name="Aliyu H."/>
            <person name="Gorte O."/>
            <person name="Ochsenreither K."/>
        </authorList>
    </citation>
    <scope>NUCLEOTIDE SEQUENCE [LARGE SCALE GENOMIC DNA]</scope>
    <source>
        <strain evidence="8 9">DSM 27192</strain>
    </source>
</reference>